<dbReference type="EMBL" id="ML769492">
    <property type="protein sequence ID" value="KAE9397812.1"/>
    <property type="molecule type" value="Genomic_DNA"/>
</dbReference>
<reference evidence="2" key="1">
    <citation type="journal article" date="2019" name="Environ. Microbiol.">
        <title>Fungal ecological strategies reflected in gene transcription - a case study of two litter decomposers.</title>
        <authorList>
            <person name="Barbi F."/>
            <person name="Kohler A."/>
            <person name="Barry K."/>
            <person name="Baskaran P."/>
            <person name="Daum C."/>
            <person name="Fauchery L."/>
            <person name="Ihrmark K."/>
            <person name="Kuo A."/>
            <person name="LaButti K."/>
            <person name="Lipzen A."/>
            <person name="Morin E."/>
            <person name="Grigoriev I.V."/>
            <person name="Henrissat B."/>
            <person name="Lindahl B."/>
            <person name="Martin F."/>
        </authorList>
    </citation>
    <scope>NUCLEOTIDE SEQUENCE</scope>
    <source>
        <strain evidence="2">JB14</strain>
    </source>
</reference>
<organism evidence="2 3">
    <name type="scientific">Gymnopus androsaceus JB14</name>
    <dbReference type="NCBI Taxonomy" id="1447944"/>
    <lineage>
        <taxon>Eukaryota</taxon>
        <taxon>Fungi</taxon>
        <taxon>Dikarya</taxon>
        <taxon>Basidiomycota</taxon>
        <taxon>Agaricomycotina</taxon>
        <taxon>Agaricomycetes</taxon>
        <taxon>Agaricomycetidae</taxon>
        <taxon>Agaricales</taxon>
        <taxon>Marasmiineae</taxon>
        <taxon>Omphalotaceae</taxon>
        <taxon>Gymnopus</taxon>
    </lineage>
</organism>
<evidence type="ECO:0000313" key="2">
    <source>
        <dbReference type="EMBL" id="KAE9397812.1"/>
    </source>
</evidence>
<sequence>MDISEDLRWDLAKSPFASVLPTNYVPSTEDLIHLAFRSSYRTQAPPQRVRT</sequence>
<name>A0A6A4HGQ0_9AGAR</name>
<keyword evidence="3" id="KW-1185">Reference proteome</keyword>
<dbReference type="AlphaFoldDB" id="A0A6A4HGQ0"/>
<evidence type="ECO:0000313" key="1">
    <source>
        <dbReference type="EMBL" id="KAE9386761.1"/>
    </source>
</evidence>
<gene>
    <name evidence="2" type="ORF">BT96DRAFT_921250</name>
    <name evidence="1" type="ORF">BT96DRAFT_928020</name>
</gene>
<protein>
    <submittedName>
        <fullName evidence="2">Uncharacterized protein</fullName>
    </submittedName>
</protein>
<evidence type="ECO:0000313" key="3">
    <source>
        <dbReference type="Proteomes" id="UP000799118"/>
    </source>
</evidence>
<dbReference type="Proteomes" id="UP000799118">
    <property type="component" value="Unassembled WGS sequence"/>
</dbReference>
<accession>A0A6A4HGQ0</accession>
<proteinExistence type="predicted"/>
<dbReference type="EMBL" id="ML769850">
    <property type="protein sequence ID" value="KAE9386761.1"/>
    <property type="molecule type" value="Genomic_DNA"/>
</dbReference>